<dbReference type="Gene3D" id="2.30.30.110">
    <property type="match status" value="1"/>
</dbReference>
<organism evidence="2 3">
    <name type="scientific">Marinoscillum furvescens DSM 4134</name>
    <dbReference type="NCBI Taxonomy" id="1122208"/>
    <lineage>
        <taxon>Bacteria</taxon>
        <taxon>Pseudomonadati</taxon>
        <taxon>Bacteroidota</taxon>
        <taxon>Cytophagia</taxon>
        <taxon>Cytophagales</taxon>
        <taxon>Reichenbachiellaceae</taxon>
        <taxon>Marinoscillum</taxon>
    </lineage>
</organism>
<dbReference type="OrthoDB" id="9808744at2"/>
<evidence type="ECO:0000313" key="2">
    <source>
        <dbReference type="EMBL" id="REE00577.1"/>
    </source>
</evidence>
<dbReference type="InterPro" id="IPR011067">
    <property type="entry name" value="Plasmid_toxin/cell-grow_inhib"/>
</dbReference>
<dbReference type="EC" id="3.1.-.-" evidence="1"/>
<keyword evidence="1" id="KW-0255">Endonuclease</keyword>
<dbReference type="PANTHER" id="PTHR33988">
    <property type="entry name" value="ENDORIBONUCLEASE MAZF-RELATED"/>
    <property type="match status" value="1"/>
</dbReference>
<dbReference type="SUPFAM" id="SSF50118">
    <property type="entry name" value="Cell growth inhibitor/plasmid maintenance toxic component"/>
    <property type="match status" value="1"/>
</dbReference>
<keyword evidence="3" id="KW-1185">Reference proteome</keyword>
<name>A0A3D9L7X0_MARFU</name>
<dbReference type="PANTHER" id="PTHR33988:SF2">
    <property type="entry name" value="ENDORIBONUCLEASE MAZF"/>
    <property type="match status" value="1"/>
</dbReference>
<dbReference type="GO" id="GO:0016075">
    <property type="term" value="P:rRNA catabolic process"/>
    <property type="evidence" value="ECO:0007669"/>
    <property type="project" value="TreeGrafter"/>
</dbReference>
<reference evidence="2 3" key="1">
    <citation type="submission" date="2018-07" db="EMBL/GenBank/DDBJ databases">
        <title>Genomic Encyclopedia of Type Strains, Phase IV (KMG-IV): sequencing the most valuable type-strain genomes for metagenomic binning, comparative biology and taxonomic classification.</title>
        <authorList>
            <person name="Goeker M."/>
        </authorList>
    </citation>
    <scope>NUCLEOTIDE SEQUENCE [LARGE SCALE GENOMIC DNA]</scope>
    <source>
        <strain evidence="2 3">DSM 4134</strain>
    </source>
</reference>
<accession>A0A3D9L7X0</accession>
<dbReference type="GO" id="GO:0016787">
    <property type="term" value="F:hydrolase activity"/>
    <property type="evidence" value="ECO:0007669"/>
    <property type="project" value="UniProtKB-KW"/>
</dbReference>
<dbReference type="GO" id="GO:0003677">
    <property type="term" value="F:DNA binding"/>
    <property type="evidence" value="ECO:0007669"/>
    <property type="project" value="InterPro"/>
</dbReference>
<proteinExistence type="inferred from homology"/>
<dbReference type="AlphaFoldDB" id="A0A3D9L7X0"/>
<evidence type="ECO:0000313" key="3">
    <source>
        <dbReference type="Proteomes" id="UP000256779"/>
    </source>
</evidence>
<comment type="similarity">
    <text evidence="1">Belongs to the PemK/MazF family.</text>
</comment>
<dbReference type="GO" id="GO:0004521">
    <property type="term" value="F:RNA endonuclease activity"/>
    <property type="evidence" value="ECO:0007669"/>
    <property type="project" value="TreeGrafter"/>
</dbReference>
<dbReference type="Pfam" id="PF02452">
    <property type="entry name" value="PemK_toxin"/>
    <property type="match status" value="1"/>
</dbReference>
<dbReference type="RefSeq" id="WP_115867573.1">
    <property type="nucleotide sequence ID" value="NZ_QREG01000005.1"/>
</dbReference>
<protein>
    <recommendedName>
        <fullName evidence="1">mRNA interferase</fullName>
        <ecNumber evidence="1">3.1.-.-</ecNumber>
    </recommendedName>
</protein>
<dbReference type="PIRSF" id="PIRSF033490">
    <property type="entry name" value="MazF"/>
    <property type="match status" value="1"/>
</dbReference>
<gene>
    <name evidence="2" type="ORF">C7460_105206</name>
</gene>
<comment type="function">
    <text evidence="1">Toxic component of a type II toxin-antitoxin (TA) system.</text>
</comment>
<comment type="caution">
    <text evidence="2">The sequence shown here is derived from an EMBL/GenBank/DDBJ whole genome shotgun (WGS) entry which is preliminary data.</text>
</comment>
<keyword evidence="1" id="KW-0378">Hydrolase</keyword>
<dbReference type="GO" id="GO:0006402">
    <property type="term" value="P:mRNA catabolic process"/>
    <property type="evidence" value="ECO:0007669"/>
    <property type="project" value="TreeGrafter"/>
</dbReference>
<evidence type="ECO:0000256" key="1">
    <source>
        <dbReference type="PIRNR" id="PIRNR033490"/>
    </source>
</evidence>
<keyword evidence="1" id="KW-0540">Nuclease</keyword>
<dbReference type="InterPro" id="IPR003477">
    <property type="entry name" value="PemK-like"/>
</dbReference>
<dbReference type="EMBL" id="QREG01000005">
    <property type="protein sequence ID" value="REE00577.1"/>
    <property type="molecule type" value="Genomic_DNA"/>
</dbReference>
<sequence>MRFEIWLANLNPHRGTEVGKVRPVLIIQTDLLGDSLESTIICPLTTRQSNSKITKIHVPPCDETGLENDSWIVIDQIRAINNRRLISKLGQLPEEIGDQVNYSLKIILDLI</sequence>
<dbReference type="Proteomes" id="UP000256779">
    <property type="component" value="Unassembled WGS sequence"/>
</dbReference>